<evidence type="ECO:0000256" key="1">
    <source>
        <dbReference type="SAM" id="SignalP"/>
    </source>
</evidence>
<reference evidence="2 3" key="1">
    <citation type="submission" date="2014-03" db="EMBL/GenBank/DDBJ databases">
        <title>Draft genome of the hookworm Oesophagostomum dentatum.</title>
        <authorList>
            <person name="Mitreva M."/>
        </authorList>
    </citation>
    <scope>NUCLEOTIDE SEQUENCE [LARGE SCALE GENOMIC DNA]</scope>
    <source>
        <strain evidence="2 3">OD-Hann</strain>
    </source>
</reference>
<evidence type="ECO:0000313" key="2">
    <source>
        <dbReference type="EMBL" id="KHJ95571.1"/>
    </source>
</evidence>
<proteinExistence type="predicted"/>
<evidence type="ECO:0000313" key="3">
    <source>
        <dbReference type="Proteomes" id="UP000053660"/>
    </source>
</evidence>
<feature type="signal peptide" evidence="1">
    <location>
        <begin position="1"/>
        <end position="20"/>
    </location>
</feature>
<gene>
    <name evidence="2" type="ORF">OESDEN_04480</name>
</gene>
<dbReference type="EMBL" id="KN549920">
    <property type="protein sequence ID" value="KHJ95571.1"/>
    <property type="molecule type" value="Genomic_DNA"/>
</dbReference>
<accession>A0A0B1THK5</accession>
<protein>
    <submittedName>
        <fullName evidence="2">Uncharacterized protein</fullName>
    </submittedName>
</protein>
<dbReference type="AlphaFoldDB" id="A0A0B1THK5"/>
<name>A0A0B1THK5_OESDE</name>
<dbReference type="Proteomes" id="UP000053660">
    <property type="component" value="Unassembled WGS sequence"/>
</dbReference>
<keyword evidence="3" id="KW-1185">Reference proteome</keyword>
<feature type="non-terminal residue" evidence="2">
    <location>
        <position position="1"/>
    </location>
</feature>
<feature type="chain" id="PRO_5002083300" evidence="1">
    <location>
        <begin position="21"/>
        <end position="67"/>
    </location>
</feature>
<sequence length="67" mass="7677">SVCYIVGATFLLLRIASVESISCVHYDYDSANNVNLPMVIEDDREYCRLYVEYDRSSHVPYHCASLP</sequence>
<keyword evidence="1" id="KW-0732">Signal</keyword>
<organism evidence="2 3">
    <name type="scientific">Oesophagostomum dentatum</name>
    <name type="common">Nodular worm</name>
    <dbReference type="NCBI Taxonomy" id="61180"/>
    <lineage>
        <taxon>Eukaryota</taxon>
        <taxon>Metazoa</taxon>
        <taxon>Ecdysozoa</taxon>
        <taxon>Nematoda</taxon>
        <taxon>Chromadorea</taxon>
        <taxon>Rhabditida</taxon>
        <taxon>Rhabditina</taxon>
        <taxon>Rhabditomorpha</taxon>
        <taxon>Strongyloidea</taxon>
        <taxon>Strongylidae</taxon>
        <taxon>Oesophagostomum</taxon>
    </lineage>
</organism>